<accession>A0A1M6ZTR9</accession>
<protein>
    <submittedName>
        <fullName evidence="2">Uncharacterized protein</fullName>
    </submittedName>
</protein>
<dbReference type="RefSeq" id="WP_073479007.1">
    <property type="nucleotide sequence ID" value="NZ_FQZU01000061.1"/>
</dbReference>
<dbReference type="OrthoDB" id="9875002at2"/>
<feature type="transmembrane region" description="Helical" evidence="1">
    <location>
        <begin position="275"/>
        <end position="295"/>
    </location>
</feature>
<organism evidence="2 3">
    <name type="scientific">Desulfatibacillum alkenivorans DSM 16219</name>
    <dbReference type="NCBI Taxonomy" id="1121393"/>
    <lineage>
        <taxon>Bacteria</taxon>
        <taxon>Pseudomonadati</taxon>
        <taxon>Thermodesulfobacteriota</taxon>
        <taxon>Desulfobacteria</taxon>
        <taxon>Desulfobacterales</taxon>
        <taxon>Desulfatibacillaceae</taxon>
        <taxon>Desulfatibacillum</taxon>
    </lineage>
</organism>
<keyword evidence="3" id="KW-1185">Reference proteome</keyword>
<reference evidence="3" key="1">
    <citation type="submission" date="2016-11" db="EMBL/GenBank/DDBJ databases">
        <authorList>
            <person name="Varghese N."/>
            <person name="Submissions S."/>
        </authorList>
    </citation>
    <scope>NUCLEOTIDE SEQUENCE [LARGE SCALE GENOMIC DNA]</scope>
    <source>
        <strain evidence="3">DSM 16219</strain>
    </source>
</reference>
<keyword evidence="1" id="KW-0812">Transmembrane</keyword>
<gene>
    <name evidence="2" type="ORF">SAMN02745216_05037</name>
</gene>
<dbReference type="Proteomes" id="UP000183994">
    <property type="component" value="Unassembled WGS sequence"/>
</dbReference>
<keyword evidence="1" id="KW-0472">Membrane</keyword>
<keyword evidence="1" id="KW-1133">Transmembrane helix</keyword>
<name>A0A1M6ZTR9_9BACT</name>
<dbReference type="EMBL" id="FQZU01000061">
    <property type="protein sequence ID" value="SHL33881.1"/>
    <property type="molecule type" value="Genomic_DNA"/>
</dbReference>
<evidence type="ECO:0000313" key="3">
    <source>
        <dbReference type="Proteomes" id="UP000183994"/>
    </source>
</evidence>
<proteinExistence type="predicted"/>
<evidence type="ECO:0000256" key="1">
    <source>
        <dbReference type="SAM" id="Phobius"/>
    </source>
</evidence>
<sequence length="300" mass="32768">MPKQISRTFWLSVILLLTIFAVPCSAGYVTLETQLGAQATGSRVEIAARISNLGNDPANFVTAELEVLGERITGQAVPREKVIENVKKAGAASLLDYHGLQLQSSADTLNSKQCVVFTYTLELPQGVQGSFPAILHIGYRDLNSLPFSSLAGIIVKTPGAPEPGVQAKLREKPGSANPLILITLTNTTQNVIQAKARLAAPDSLSCKKPLRSLTLLPGKPVLVDFEVENLADRAGDHALFFILEYDDGGYHRCLLSTTTLKVKPRDHWFSRTRSWWMGLDAILACLFGGVWLFSWRRPSV</sequence>
<dbReference type="AlphaFoldDB" id="A0A1M6ZTR9"/>
<evidence type="ECO:0000313" key="2">
    <source>
        <dbReference type="EMBL" id="SHL33881.1"/>
    </source>
</evidence>